<accession>A0A1M7PT35</accession>
<dbReference type="Pfam" id="PF00005">
    <property type="entry name" value="ABC_tran"/>
    <property type="match status" value="1"/>
</dbReference>
<dbReference type="AlphaFoldDB" id="A0A1M7PT35"/>
<comment type="similarity">
    <text evidence="2">Belongs to the ABC transporter superfamily.</text>
</comment>
<name>A0A1M7PT35_9ACTN</name>
<evidence type="ECO:0000256" key="5">
    <source>
        <dbReference type="ARBA" id="ARBA00022741"/>
    </source>
</evidence>
<evidence type="ECO:0000256" key="3">
    <source>
        <dbReference type="ARBA" id="ARBA00022448"/>
    </source>
</evidence>
<dbReference type="Gene3D" id="3.40.50.300">
    <property type="entry name" value="P-loop containing nucleotide triphosphate hydrolases"/>
    <property type="match status" value="1"/>
</dbReference>
<dbReference type="GO" id="GO:0016887">
    <property type="term" value="F:ATP hydrolysis activity"/>
    <property type="evidence" value="ECO:0007669"/>
    <property type="project" value="InterPro"/>
</dbReference>
<keyword evidence="7" id="KW-0472">Membrane</keyword>
<proteinExistence type="inferred from homology"/>
<keyword evidence="5" id="KW-0547">Nucleotide-binding</keyword>
<evidence type="ECO:0000256" key="6">
    <source>
        <dbReference type="ARBA" id="ARBA00022840"/>
    </source>
</evidence>
<evidence type="ECO:0000256" key="2">
    <source>
        <dbReference type="ARBA" id="ARBA00005417"/>
    </source>
</evidence>
<dbReference type="InterPro" id="IPR025662">
    <property type="entry name" value="Sigma_54_int_dom_ATP-bd_1"/>
</dbReference>
<dbReference type="PANTHER" id="PTHR43297:SF2">
    <property type="entry name" value="DIPEPTIDE TRANSPORT ATP-BINDING PROTEIN DPPD"/>
    <property type="match status" value="1"/>
</dbReference>
<dbReference type="InterPro" id="IPR027417">
    <property type="entry name" value="P-loop_NTPase"/>
</dbReference>
<evidence type="ECO:0000313" key="10">
    <source>
        <dbReference type="Proteomes" id="UP000184111"/>
    </source>
</evidence>
<evidence type="ECO:0000256" key="7">
    <source>
        <dbReference type="ARBA" id="ARBA00023136"/>
    </source>
</evidence>
<dbReference type="RefSeq" id="WP_107415861.1">
    <property type="nucleotide sequence ID" value="NZ_FRBI01000025.1"/>
</dbReference>
<dbReference type="InterPro" id="IPR003593">
    <property type="entry name" value="AAA+_ATPase"/>
</dbReference>
<reference evidence="9 10" key="1">
    <citation type="submission" date="2016-11" db="EMBL/GenBank/DDBJ databases">
        <authorList>
            <person name="Jaros S."/>
            <person name="Januszkiewicz K."/>
            <person name="Wedrychowicz H."/>
        </authorList>
    </citation>
    <scope>NUCLEOTIDE SEQUENCE [LARGE SCALE GENOMIC DNA]</scope>
    <source>
        <strain evidence="9 10">CGMCC 4.2025</strain>
    </source>
</reference>
<protein>
    <submittedName>
        <fullName evidence="9">Peptide/nickel transport system ATP-binding protein</fullName>
    </submittedName>
</protein>
<dbReference type="SUPFAM" id="SSF52540">
    <property type="entry name" value="P-loop containing nucleoside triphosphate hydrolases"/>
    <property type="match status" value="1"/>
</dbReference>
<feature type="domain" description="ABC transporter" evidence="8">
    <location>
        <begin position="4"/>
        <end position="252"/>
    </location>
</feature>
<evidence type="ECO:0000259" key="8">
    <source>
        <dbReference type="PROSITE" id="PS50893"/>
    </source>
</evidence>
<keyword evidence="10" id="KW-1185">Reference proteome</keyword>
<dbReference type="InterPro" id="IPR050388">
    <property type="entry name" value="ABC_Ni/Peptide_Import"/>
</dbReference>
<keyword evidence="6 9" id="KW-0067">ATP-binding</keyword>
<dbReference type="InterPro" id="IPR003439">
    <property type="entry name" value="ABC_transporter-like_ATP-bd"/>
</dbReference>
<dbReference type="SMART" id="SM00382">
    <property type="entry name" value="AAA"/>
    <property type="match status" value="1"/>
</dbReference>
<gene>
    <name evidence="9" type="ORF">SAMN05216499_12578</name>
</gene>
<dbReference type="CDD" id="cd03257">
    <property type="entry name" value="ABC_NikE_OppD_transporters"/>
    <property type="match status" value="1"/>
</dbReference>
<keyword evidence="4" id="KW-1003">Cell membrane</keyword>
<dbReference type="GO" id="GO:0005524">
    <property type="term" value="F:ATP binding"/>
    <property type="evidence" value="ECO:0007669"/>
    <property type="project" value="UniProtKB-KW"/>
</dbReference>
<dbReference type="GO" id="GO:0005886">
    <property type="term" value="C:plasma membrane"/>
    <property type="evidence" value="ECO:0007669"/>
    <property type="project" value="UniProtKB-SubCell"/>
</dbReference>
<keyword evidence="3" id="KW-0813">Transport</keyword>
<comment type="subcellular location">
    <subcellularLocation>
        <location evidence="1">Cell membrane</location>
        <topology evidence="1">Peripheral membrane protein</topology>
    </subcellularLocation>
</comment>
<sequence length="258" mass="26984">MLTVEALSVEYALPDGPLRAVDEVSFTLASGEALVLLGESGSGKSTVARACLGMAGRGARTRGRVLLDGDDLLTADERTLSRIRGRRIGYVPQDPSGYLDPLRRIGPQIAGMLRRHRAAAGRRAAAAAVPGLLAAAGVPDPERVARAFPHELSGGLRQRAAVALAVSCGPRLLVADEPTTALDALVRAQVLDLLRALCAERDLALLLVTHDLAAAHRIGGRVAVLRDGRLVRTGPAAEVLAGYPHPVDVPAARPGARR</sequence>
<organism evidence="9 10">
    <name type="scientific">Actinacidiphila paucisporea</name>
    <dbReference type="NCBI Taxonomy" id="310782"/>
    <lineage>
        <taxon>Bacteria</taxon>
        <taxon>Bacillati</taxon>
        <taxon>Actinomycetota</taxon>
        <taxon>Actinomycetes</taxon>
        <taxon>Kitasatosporales</taxon>
        <taxon>Streptomycetaceae</taxon>
        <taxon>Actinacidiphila</taxon>
    </lineage>
</organism>
<dbReference type="EMBL" id="FRBI01000025">
    <property type="protein sequence ID" value="SHN20612.1"/>
    <property type="molecule type" value="Genomic_DNA"/>
</dbReference>
<evidence type="ECO:0000256" key="1">
    <source>
        <dbReference type="ARBA" id="ARBA00004202"/>
    </source>
</evidence>
<dbReference type="PANTHER" id="PTHR43297">
    <property type="entry name" value="OLIGOPEPTIDE TRANSPORT ATP-BINDING PROTEIN APPD"/>
    <property type="match status" value="1"/>
</dbReference>
<evidence type="ECO:0000313" key="9">
    <source>
        <dbReference type="EMBL" id="SHN20612.1"/>
    </source>
</evidence>
<dbReference type="STRING" id="310782.SAMN05216499_12578"/>
<dbReference type="PROSITE" id="PS00675">
    <property type="entry name" value="SIGMA54_INTERACT_1"/>
    <property type="match status" value="1"/>
</dbReference>
<evidence type="ECO:0000256" key="4">
    <source>
        <dbReference type="ARBA" id="ARBA00022475"/>
    </source>
</evidence>
<dbReference type="Proteomes" id="UP000184111">
    <property type="component" value="Unassembled WGS sequence"/>
</dbReference>
<dbReference type="PROSITE" id="PS50893">
    <property type="entry name" value="ABC_TRANSPORTER_2"/>
    <property type="match status" value="1"/>
</dbReference>